<dbReference type="EMBL" id="JASPKY010000331">
    <property type="protein sequence ID" value="KAK9708380.1"/>
    <property type="molecule type" value="Genomic_DNA"/>
</dbReference>
<reference evidence="2" key="1">
    <citation type="submission" date="2023-05" db="EMBL/GenBank/DDBJ databases">
        <authorList>
            <person name="Nardi F."/>
            <person name="Carapelli A."/>
            <person name="Cucini C."/>
        </authorList>
    </citation>
    <scope>NUCLEOTIDE SEQUENCE</scope>
    <source>
        <strain evidence="2">DMR45628</strain>
        <tissue evidence="2">Testes</tissue>
    </source>
</reference>
<comment type="caution">
    <text evidence="2">The sequence shown here is derived from an EMBL/GenBank/DDBJ whole genome shotgun (WGS) entry which is preliminary data.</text>
</comment>
<dbReference type="Pfam" id="PF06477">
    <property type="entry name" value="DUF1091"/>
    <property type="match status" value="1"/>
</dbReference>
<evidence type="ECO:0000313" key="2">
    <source>
        <dbReference type="EMBL" id="KAK9708382.1"/>
    </source>
</evidence>
<reference evidence="2 3" key="2">
    <citation type="journal article" date="2024" name="BMC Genomics">
        <title>De novo assembly and annotation of Popillia japonica's genome with initial clues to its potential as an invasive pest.</title>
        <authorList>
            <person name="Cucini C."/>
            <person name="Boschi S."/>
            <person name="Funari R."/>
            <person name="Cardaioli E."/>
            <person name="Iannotti N."/>
            <person name="Marturano G."/>
            <person name="Paoli F."/>
            <person name="Bruttini M."/>
            <person name="Carapelli A."/>
            <person name="Frati F."/>
            <person name="Nardi F."/>
        </authorList>
    </citation>
    <scope>NUCLEOTIDE SEQUENCE [LARGE SCALE GENOMIC DNA]</scope>
    <source>
        <strain evidence="2">DMR45628</strain>
    </source>
</reference>
<keyword evidence="3" id="KW-1185">Reference proteome</keyword>
<evidence type="ECO:0008006" key="4">
    <source>
        <dbReference type="Google" id="ProtNLM"/>
    </source>
</evidence>
<proteinExistence type="predicted"/>
<dbReference type="PANTHER" id="PTHR20898">
    <property type="entry name" value="DAEDALUS ON 3-RELATED-RELATED"/>
    <property type="match status" value="1"/>
</dbReference>
<gene>
    <name evidence="2" type="ORF">QE152_g27227</name>
    <name evidence="1" type="ORF">QE152_g27229</name>
</gene>
<sequence>MFRVSVKLLSVVIVFIVSYCGGYSISRYHQTGYTVIHHYAKIVYYHPDYFSECKLYNVKPNRTYRAFSSYHCQLFDLDGDNYKLNIHGYIAQAELKDTPLQFDVKACKMLNNDLFGFQEIFTHSNFTKCPMKKGCYSVNNYVVADSGLPPFLPENIYLVKFKLYHENLLILQMDWHGEIRKKIN</sequence>
<evidence type="ECO:0000313" key="1">
    <source>
        <dbReference type="EMBL" id="KAK9708380.1"/>
    </source>
</evidence>
<dbReference type="AlphaFoldDB" id="A0AAW1JTY2"/>
<dbReference type="PANTHER" id="PTHR20898:SF0">
    <property type="entry name" value="DAEDALUS ON 3-RELATED"/>
    <property type="match status" value="1"/>
</dbReference>
<dbReference type="EMBL" id="JASPKY010000331">
    <property type="protein sequence ID" value="KAK9708382.1"/>
    <property type="molecule type" value="Genomic_DNA"/>
</dbReference>
<evidence type="ECO:0000313" key="3">
    <source>
        <dbReference type="Proteomes" id="UP001458880"/>
    </source>
</evidence>
<accession>A0AAW1JTY2</accession>
<dbReference type="InterPro" id="IPR010512">
    <property type="entry name" value="DUF1091"/>
</dbReference>
<protein>
    <recommendedName>
        <fullName evidence="4">MD-2-related lipid-recognition domain-containing protein</fullName>
    </recommendedName>
</protein>
<name>A0AAW1JTY2_POPJA</name>
<organism evidence="2 3">
    <name type="scientific">Popillia japonica</name>
    <name type="common">Japanese beetle</name>
    <dbReference type="NCBI Taxonomy" id="7064"/>
    <lineage>
        <taxon>Eukaryota</taxon>
        <taxon>Metazoa</taxon>
        <taxon>Ecdysozoa</taxon>
        <taxon>Arthropoda</taxon>
        <taxon>Hexapoda</taxon>
        <taxon>Insecta</taxon>
        <taxon>Pterygota</taxon>
        <taxon>Neoptera</taxon>
        <taxon>Endopterygota</taxon>
        <taxon>Coleoptera</taxon>
        <taxon>Polyphaga</taxon>
        <taxon>Scarabaeiformia</taxon>
        <taxon>Scarabaeidae</taxon>
        <taxon>Rutelinae</taxon>
        <taxon>Popillia</taxon>
    </lineage>
</organism>
<dbReference type="Proteomes" id="UP001458880">
    <property type="component" value="Unassembled WGS sequence"/>
</dbReference>